<dbReference type="SUPFAM" id="SSF56784">
    <property type="entry name" value="HAD-like"/>
    <property type="match status" value="1"/>
</dbReference>
<gene>
    <name evidence="2" type="ORF">GTW20_25820</name>
</gene>
<dbReference type="InterPro" id="IPR006439">
    <property type="entry name" value="HAD-SF_hydro_IA"/>
</dbReference>
<evidence type="ECO:0000256" key="1">
    <source>
        <dbReference type="ARBA" id="ARBA00022801"/>
    </source>
</evidence>
<evidence type="ECO:0000313" key="2">
    <source>
        <dbReference type="EMBL" id="MYR35587.1"/>
    </source>
</evidence>
<organism evidence="2 3">
    <name type="scientific">Nocardiopsis alba</name>
    <dbReference type="NCBI Taxonomy" id="53437"/>
    <lineage>
        <taxon>Bacteria</taxon>
        <taxon>Bacillati</taxon>
        <taxon>Actinomycetota</taxon>
        <taxon>Actinomycetes</taxon>
        <taxon>Streptosporangiales</taxon>
        <taxon>Nocardiopsidaceae</taxon>
        <taxon>Nocardiopsis</taxon>
    </lineage>
</organism>
<dbReference type="NCBIfam" id="TIGR01549">
    <property type="entry name" value="HAD-SF-IA-v1"/>
    <property type="match status" value="1"/>
</dbReference>
<sequence>MASHVYFDFFGTLVDYDPSIHPAAYNAPYEFARRAGLPLSSERTDALWSRAWTELDDRAWETGRECSMLEIAARYRELLGSPRVGEGEIDRLIAEYLEVWTSDVRAADGALDCLADLAEDHRLAIVSNTHHIPLVPDLAKAFGMTGYVADVVTSVEVGWRKPDPRIYTHVLERHGITAADAVFVGDNWTADVEGPRRAGLTAFYVGAPAEGRVPVSLAELPGSIRELG</sequence>
<dbReference type="InterPro" id="IPR036412">
    <property type="entry name" value="HAD-like_sf"/>
</dbReference>
<dbReference type="Proteomes" id="UP000467124">
    <property type="component" value="Unassembled WGS sequence"/>
</dbReference>
<reference evidence="2 3" key="1">
    <citation type="journal article" date="2019" name="Nat. Commun.">
        <title>The antimicrobial potential of Streptomyces from insect microbiomes.</title>
        <authorList>
            <person name="Chevrette M.G."/>
            <person name="Carlson C.M."/>
            <person name="Ortega H.E."/>
            <person name="Thomas C."/>
            <person name="Ananiev G.E."/>
            <person name="Barns K.J."/>
            <person name="Book A.J."/>
            <person name="Cagnazzo J."/>
            <person name="Carlos C."/>
            <person name="Flanigan W."/>
            <person name="Grubbs K.J."/>
            <person name="Horn H.A."/>
            <person name="Hoffmann F.M."/>
            <person name="Klassen J.L."/>
            <person name="Knack J.J."/>
            <person name="Lewin G.R."/>
            <person name="McDonald B.R."/>
            <person name="Muller L."/>
            <person name="Melo W.G.P."/>
            <person name="Pinto-Tomas A.A."/>
            <person name="Schmitz A."/>
            <person name="Wendt-Pienkowski E."/>
            <person name="Wildman S."/>
            <person name="Zhao M."/>
            <person name="Zhang F."/>
            <person name="Bugni T.S."/>
            <person name="Andes D.R."/>
            <person name="Pupo M.T."/>
            <person name="Currie C.R."/>
        </authorList>
    </citation>
    <scope>NUCLEOTIDE SEQUENCE [LARGE SCALE GENOMIC DNA]</scope>
    <source>
        <strain evidence="2 3">SID5840</strain>
    </source>
</reference>
<protein>
    <submittedName>
        <fullName evidence="2">HAD-IA family hydrolase</fullName>
    </submittedName>
</protein>
<dbReference type="GO" id="GO:0016787">
    <property type="term" value="F:hydrolase activity"/>
    <property type="evidence" value="ECO:0007669"/>
    <property type="project" value="UniProtKB-KW"/>
</dbReference>
<dbReference type="Pfam" id="PF00702">
    <property type="entry name" value="Hydrolase"/>
    <property type="match status" value="1"/>
</dbReference>
<accession>A0A7K2J0H4</accession>
<dbReference type="Gene3D" id="3.40.50.1000">
    <property type="entry name" value="HAD superfamily/HAD-like"/>
    <property type="match status" value="1"/>
</dbReference>
<proteinExistence type="predicted"/>
<dbReference type="SFLD" id="SFLDS00003">
    <property type="entry name" value="Haloacid_Dehalogenase"/>
    <property type="match status" value="1"/>
</dbReference>
<evidence type="ECO:0000313" key="3">
    <source>
        <dbReference type="Proteomes" id="UP000467124"/>
    </source>
</evidence>
<name>A0A7K2J0H4_9ACTN</name>
<dbReference type="AlphaFoldDB" id="A0A7K2J0H4"/>
<dbReference type="PANTHER" id="PTHR43316">
    <property type="entry name" value="HYDROLASE, HALOACID DELAHOGENASE-RELATED"/>
    <property type="match status" value="1"/>
</dbReference>
<comment type="caution">
    <text evidence="2">The sequence shown here is derived from an EMBL/GenBank/DDBJ whole genome shotgun (WGS) entry which is preliminary data.</text>
</comment>
<dbReference type="InterPro" id="IPR051540">
    <property type="entry name" value="S-2-haloacid_dehalogenase"/>
</dbReference>
<dbReference type="PANTHER" id="PTHR43316:SF3">
    <property type="entry name" value="HALOACID DEHALOGENASE, TYPE II (AFU_ORTHOLOGUE AFUA_2G07750)-RELATED"/>
    <property type="match status" value="1"/>
</dbReference>
<dbReference type="EMBL" id="WWHY01000001">
    <property type="protein sequence ID" value="MYR35587.1"/>
    <property type="molecule type" value="Genomic_DNA"/>
</dbReference>
<dbReference type="InterPro" id="IPR023214">
    <property type="entry name" value="HAD_sf"/>
</dbReference>
<dbReference type="Gene3D" id="1.20.120.1600">
    <property type="match status" value="1"/>
</dbReference>
<dbReference type="RefSeq" id="WP_161112194.1">
    <property type="nucleotide sequence ID" value="NZ_JBHYPC010000003.1"/>
</dbReference>
<keyword evidence="1 2" id="KW-0378">Hydrolase</keyword>
<dbReference type="SFLD" id="SFLDG01129">
    <property type="entry name" value="C1.5:_HAD__Beta-PGM__Phosphata"/>
    <property type="match status" value="1"/>
</dbReference>